<dbReference type="InterPro" id="IPR001849">
    <property type="entry name" value="PH_domain"/>
</dbReference>
<gene>
    <name evidence="2" type="primary">Tiam1</name>
    <name evidence="2" type="ORF">BUPERY_R02848</name>
</gene>
<organism evidence="2 3">
    <name type="scientific">Buphagus erythrorhynchus</name>
    <name type="common">red-billed oxpecker</name>
    <dbReference type="NCBI Taxonomy" id="245048"/>
    <lineage>
        <taxon>Eukaryota</taxon>
        <taxon>Metazoa</taxon>
        <taxon>Chordata</taxon>
        <taxon>Craniata</taxon>
        <taxon>Vertebrata</taxon>
        <taxon>Euteleostomi</taxon>
        <taxon>Archelosauria</taxon>
        <taxon>Archosauria</taxon>
        <taxon>Dinosauria</taxon>
        <taxon>Saurischia</taxon>
        <taxon>Theropoda</taxon>
        <taxon>Coelurosauria</taxon>
        <taxon>Aves</taxon>
        <taxon>Neognathae</taxon>
        <taxon>Neoaves</taxon>
        <taxon>Telluraves</taxon>
        <taxon>Australaves</taxon>
        <taxon>Passeriformes</taxon>
        <taxon>Sturnidae</taxon>
        <taxon>Buphagus</taxon>
    </lineage>
</organism>
<evidence type="ECO:0000259" key="1">
    <source>
        <dbReference type="PROSITE" id="PS50003"/>
    </source>
</evidence>
<accession>A0A7L3H1E4</accession>
<dbReference type="InterPro" id="IPR040655">
    <property type="entry name" value="TIAM1_CC-Ex"/>
</dbReference>
<feature type="domain" description="PH" evidence="1">
    <location>
        <begin position="1"/>
        <end position="20"/>
    </location>
</feature>
<dbReference type="Proteomes" id="UP000566314">
    <property type="component" value="Unassembled WGS sequence"/>
</dbReference>
<keyword evidence="3" id="KW-1185">Reference proteome</keyword>
<dbReference type="PANTHER" id="PTHR46001:SF1">
    <property type="entry name" value="RHO GUANINE NUCLEOTIDE EXCHANGE FACTOR TIAM1"/>
    <property type="match status" value="1"/>
</dbReference>
<comment type="caution">
    <text evidence="2">The sequence shown here is derived from an EMBL/GenBank/DDBJ whole genome shotgun (WGS) entry which is preliminary data.</text>
</comment>
<dbReference type="EMBL" id="VZTT01022024">
    <property type="protein sequence ID" value="NXT99312.1"/>
    <property type="molecule type" value="Genomic_DNA"/>
</dbReference>
<proteinExistence type="predicted"/>
<evidence type="ECO:0000313" key="2">
    <source>
        <dbReference type="EMBL" id="NXT99312.1"/>
    </source>
</evidence>
<dbReference type="OrthoDB" id="8059989at2759"/>
<dbReference type="GO" id="GO:0007264">
    <property type="term" value="P:small GTPase-mediated signal transduction"/>
    <property type="evidence" value="ECO:0007669"/>
    <property type="project" value="InterPro"/>
</dbReference>
<dbReference type="InterPro" id="IPR043537">
    <property type="entry name" value="Tiam1/Tiam2/Sif"/>
</dbReference>
<dbReference type="PROSITE" id="PS50003">
    <property type="entry name" value="PH_DOMAIN"/>
    <property type="match status" value="1"/>
</dbReference>
<dbReference type="GO" id="GO:0005829">
    <property type="term" value="C:cytosol"/>
    <property type="evidence" value="ECO:0007669"/>
    <property type="project" value="TreeGrafter"/>
</dbReference>
<reference evidence="2 3" key="1">
    <citation type="submission" date="2019-09" db="EMBL/GenBank/DDBJ databases">
        <title>Bird 10,000 Genomes (B10K) Project - Family phase.</title>
        <authorList>
            <person name="Zhang G."/>
        </authorList>
    </citation>
    <scope>NUCLEOTIDE SEQUENCE [LARGE SCALE GENOMIC DNA]</scope>
    <source>
        <strain evidence="2">B10K-DU-012-02</strain>
    </source>
</reference>
<sequence>QTSSQTELENWITAIHSACATAVARQHHREDTLKLLRTEIKKLEQKIDMDEKMKKMGEMQLSSVTDSKKKKTILDQASSCCPSLSPLCPSFPQIFVWEQNLEQFQMDLFRYRCYLASLQGGELPNPKRLLAFASRPTKVAMGRLGIFSVSSFHALVTRTGESGVRRRTQAMSRSASKRRSRFSSLWGLDTT</sequence>
<dbReference type="Gene3D" id="6.10.140.680">
    <property type="match status" value="2"/>
</dbReference>
<protein>
    <submittedName>
        <fullName evidence="2">TIAM1 protein</fullName>
    </submittedName>
</protein>
<dbReference type="GO" id="GO:0005085">
    <property type="term" value="F:guanyl-nucleotide exchange factor activity"/>
    <property type="evidence" value="ECO:0007669"/>
    <property type="project" value="InterPro"/>
</dbReference>
<feature type="non-terminal residue" evidence="2">
    <location>
        <position position="1"/>
    </location>
</feature>
<feature type="non-terminal residue" evidence="2">
    <location>
        <position position="191"/>
    </location>
</feature>
<dbReference type="AlphaFoldDB" id="A0A7L3H1E4"/>
<dbReference type="PANTHER" id="PTHR46001">
    <property type="entry name" value="TIAM (MAMMALIAN TUMOR INVASION AND METASTASIS FACTOR) HOMOLOG"/>
    <property type="match status" value="1"/>
</dbReference>
<evidence type="ECO:0000313" key="3">
    <source>
        <dbReference type="Proteomes" id="UP000566314"/>
    </source>
</evidence>
<dbReference type="GO" id="GO:0005886">
    <property type="term" value="C:plasma membrane"/>
    <property type="evidence" value="ECO:0007669"/>
    <property type="project" value="TreeGrafter"/>
</dbReference>
<dbReference type="Pfam" id="PF18385">
    <property type="entry name" value="Tiam_CC_Ex"/>
    <property type="match status" value="2"/>
</dbReference>
<name>A0A7L3H1E4_9PASS</name>